<dbReference type="InterPro" id="IPR002477">
    <property type="entry name" value="Peptidoglycan-bd-like"/>
</dbReference>
<evidence type="ECO:0000313" key="5">
    <source>
        <dbReference type="Proteomes" id="UP000290408"/>
    </source>
</evidence>
<feature type="domain" description="Peptidoglycan binding-like" evidence="2">
    <location>
        <begin position="234"/>
        <end position="270"/>
    </location>
</feature>
<protein>
    <recommendedName>
        <fullName evidence="6">Peptidoglycan-binding protein</fullName>
    </recommendedName>
</protein>
<dbReference type="SUPFAM" id="SSF47090">
    <property type="entry name" value="PGBD-like"/>
    <property type="match status" value="8"/>
</dbReference>
<dbReference type="InterPro" id="IPR058593">
    <property type="entry name" value="ARB_07466-like_C"/>
</dbReference>
<evidence type="ECO:0000259" key="3">
    <source>
        <dbReference type="Pfam" id="PF26571"/>
    </source>
</evidence>
<feature type="domain" description="Peptidoglycan binding-like" evidence="2">
    <location>
        <begin position="464"/>
        <end position="513"/>
    </location>
</feature>
<feature type="chain" id="PRO_5020445958" description="Peptidoglycan-binding protein" evidence="1">
    <location>
        <begin position="27"/>
        <end position="846"/>
    </location>
</feature>
<feature type="domain" description="ARB-07466-like C-terminal" evidence="3">
    <location>
        <begin position="60"/>
        <end position="171"/>
    </location>
</feature>
<feature type="domain" description="Peptidoglycan binding-like" evidence="2">
    <location>
        <begin position="383"/>
        <end position="432"/>
    </location>
</feature>
<accession>A0A4P6MUA2</accession>
<name>A0A4P6MUA2_9MICO</name>
<dbReference type="RefSeq" id="WP_130628587.1">
    <property type="nucleotide sequence ID" value="NZ_CP036164.1"/>
</dbReference>
<dbReference type="Proteomes" id="UP000290408">
    <property type="component" value="Chromosome"/>
</dbReference>
<keyword evidence="5" id="KW-1185">Reference proteome</keyword>
<feature type="domain" description="Peptidoglycan binding-like" evidence="2">
    <location>
        <begin position="800"/>
        <end position="838"/>
    </location>
</feature>
<evidence type="ECO:0008006" key="6">
    <source>
        <dbReference type="Google" id="ProtNLM"/>
    </source>
</evidence>
<evidence type="ECO:0000259" key="2">
    <source>
        <dbReference type="Pfam" id="PF01471"/>
    </source>
</evidence>
<dbReference type="InterPro" id="IPR036366">
    <property type="entry name" value="PGBDSf"/>
</dbReference>
<organism evidence="4 5">
    <name type="scientific">Janibacter limosus</name>
    <dbReference type="NCBI Taxonomy" id="53458"/>
    <lineage>
        <taxon>Bacteria</taxon>
        <taxon>Bacillati</taxon>
        <taxon>Actinomycetota</taxon>
        <taxon>Actinomycetes</taxon>
        <taxon>Micrococcales</taxon>
        <taxon>Intrasporangiaceae</taxon>
        <taxon>Janibacter</taxon>
    </lineage>
</organism>
<sequence>MSRSVRMVGAVLIPAFTLPLAGTATARSVDIPPPPTNKNLPKELDVASPYLPQSVCDPTPKPGVTAFARLMANNYDEYNYGISRACNYGLTEHSEGRALDWMLDASDPRERAVADGVLSWLLAPDSEGRPAAMARRFGIMYMIFDRQIWGTYQMEDGWRPYNGSSPHTDHIHFSFSWDGAMQRTSWWTGAAWTGVTQGPGGPVVPLPDATSYPTLREGASGPDVQLAQKVIGVTADGVFGPATKAALRTWQSKNGVAVTGVLDEATWDAMVSNGDIPARGAATPGGALDKYLKTTIRLGSTGDSVKALQRELKVTADGAFGPQTEQAVKAFQKAKQLKVDGVVAPNVWRALAGLSYTKDGATSGTATGLDAYLTTTIRSGSRGDAVKALQRELKVTADGAFGPQTEQAVRTFQKAKQLKVDGVVTPNVWKALAGKTYTKDGATSGATTGLGAYLTTTIRSGSRGDAVKALQRELKVTADGAFGPQTEQAVRTFQKAKQLKVDGVVTPNVWKALAGKTYTKDGATSGATTGLGAYLTTTIRSGSRGDAVKALQRELKVTADGAFGPQTEQAVRTFQKAKQLKVDGVVTPNVWKALAGKTYTKDGATSGATTGLGAYLTTTIRSGSRGDAVKALQRELKVTADGAFGPQTEQAVKAFQKAKQLKVDGVVTPNVWKALAGKTYTKDGATSTPTTRPASAKVVTTTEFDKLRSTVLANGARGAEVKVLQRALGGIAVDGSYGSGTVKAVRAFQEQEGLRVTGIADEKLWIMLERRAYPFLRYRSTVLKPGSSGQAVRALQSALGLEADGSYGSATKAAVRELQARHKLTRTGYVGSVTWQALEREIRSKS</sequence>
<feature type="domain" description="Peptidoglycan binding-like" evidence="2">
    <location>
        <begin position="626"/>
        <end position="675"/>
    </location>
</feature>
<dbReference type="InterPro" id="IPR036365">
    <property type="entry name" value="PGBD-like_sf"/>
</dbReference>
<proteinExistence type="predicted"/>
<gene>
    <name evidence="4" type="ORF">EXU32_03135</name>
</gene>
<dbReference type="KEGG" id="jli:EXU32_03135"/>
<dbReference type="Pfam" id="PF01471">
    <property type="entry name" value="PG_binding_1"/>
    <property type="match status" value="8"/>
</dbReference>
<dbReference type="EMBL" id="CP036164">
    <property type="protein sequence ID" value="QBF45347.1"/>
    <property type="molecule type" value="Genomic_DNA"/>
</dbReference>
<keyword evidence="1" id="KW-0732">Signal</keyword>
<feature type="domain" description="Peptidoglycan binding-like" evidence="2">
    <location>
        <begin position="718"/>
        <end position="767"/>
    </location>
</feature>
<evidence type="ECO:0000256" key="1">
    <source>
        <dbReference type="SAM" id="SignalP"/>
    </source>
</evidence>
<dbReference type="Pfam" id="PF26571">
    <property type="entry name" value="VldE"/>
    <property type="match status" value="1"/>
</dbReference>
<reference evidence="4 5" key="1">
    <citation type="submission" date="2019-02" db="EMBL/GenBank/DDBJ databases">
        <title>Genomic data mining of an Antarctic deep-sea actinobacterium, Janibacterlimosus P3-3-X1.</title>
        <authorList>
            <person name="Liao L."/>
            <person name="Chen B."/>
        </authorList>
    </citation>
    <scope>NUCLEOTIDE SEQUENCE [LARGE SCALE GENOMIC DNA]</scope>
    <source>
        <strain evidence="4 5">P3-3-X1</strain>
    </source>
</reference>
<dbReference type="Gene3D" id="1.10.101.10">
    <property type="entry name" value="PGBD-like superfamily/PGBD"/>
    <property type="match status" value="8"/>
</dbReference>
<feature type="signal peptide" evidence="1">
    <location>
        <begin position="1"/>
        <end position="26"/>
    </location>
</feature>
<dbReference type="OrthoDB" id="5181100at2"/>
<feature type="domain" description="Peptidoglycan binding-like" evidence="2">
    <location>
        <begin position="545"/>
        <end position="594"/>
    </location>
</feature>
<dbReference type="AlphaFoldDB" id="A0A4P6MUA2"/>
<evidence type="ECO:0000313" key="4">
    <source>
        <dbReference type="EMBL" id="QBF45347.1"/>
    </source>
</evidence>
<feature type="domain" description="Peptidoglycan binding-like" evidence="2">
    <location>
        <begin position="302"/>
        <end position="351"/>
    </location>
</feature>